<sequence>MASNDLLHRFIFDHCDVRGEIVTLTDSYREVLANNPYPAAVQGLLGEFLAAVSLLSNTLKFDGTIILQARGEGAVSTIMAECSNHKQLRAIVRLNEQQPLDADITGNLSDLLGKGVLFITIEPKRADNFQGKLERYQGIVPMDSDTLAGCLEHYFQQSEQLATRLWFATDNRHASGLMIQALPQQLHTNPEDNRAHWETITTLAATTTPEELRELEHTELLYRLFHEESVRVFDPEALQFSCSCSRERSAGALIALGKEEVEALLIEQGTINIDCQFCNQHYEFNSADVRELLGGDVLH</sequence>
<comment type="subcellular location">
    <subcellularLocation>
        <location evidence="6">Cytoplasm</location>
    </subcellularLocation>
</comment>
<evidence type="ECO:0000256" key="1">
    <source>
        <dbReference type="ARBA" id="ARBA00022490"/>
    </source>
</evidence>
<name>A0A928YX45_9GAMM</name>
<comment type="similarity">
    <text evidence="6">Belongs to the HSP33 family.</text>
</comment>
<comment type="caution">
    <text evidence="7">The sequence shown here is derived from an EMBL/GenBank/DDBJ whole genome shotgun (WGS) entry which is preliminary data.</text>
</comment>
<dbReference type="GO" id="GO:0051082">
    <property type="term" value="F:unfolded protein binding"/>
    <property type="evidence" value="ECO:0007669"/>
    <property type="project" value="UniProtKB-UniRule"/>
</dbReference>
<dbReference type="Proteomes" id="UP000652567">
    <property type="component" value="Unassembled WGS sequence"/>
</dbReference>
<dbReference type="GO" id="GO:0005737">
    <property type="term" value="C:cytoplasm"/>
    <property type="evidence" value="ECO:0007669"/>
    <property type="project" value="UniProtKB-SubCell"/>
</dbReference>
<comment type="function">
    <text evidence="6">Redox regulated molecular chaperone. Protects both thermally unfolding and oxidatively damaged proteins from irreversible aggregation. Plays an important role in the bacterial defense system toward oxidative stress.</text>
</comment>
<dbReference type="AlphaFoldDB" id="A0A928YX45"/>
<dbReference type="InterPro" id="IPR016154">
    <property type="entry name" value="Heat_shock_Hsp33_C"/>
</dbReference>
<dbReference type="CDD" id="cd00498">
    <property type="entry name" value="Hsp33"/>
    <property type="match status" value="1"/>
</dbReference>
<evidence type="ECO:0000313" key="8">
    <source>
        <dbReference type="Proteomes" id="UP000652567"/>
    </source>
</evidence>
<evidence type="ECO:0000256" key="2">
    <source>
        <dbReference type="ARBA" id="ARBA00022833"/>
    </source>
</evidence>
<dbReference type="PANTHER" id="PTHR30111">
    <property type="entry name" value="33 KDA CHAPERONIN"/>
    <property type="match status" value="1"/>
</dbReference>
<dbReference type="InterPro" id="IPR000397">
    <property type="entry name" value="Heat_shock_Hsp33"/>
</dbReference>
<comment type="PTM">
    <text evidence="6">Under oxidizing conditions two disulfide bonds are formed involving the reactive cysteines. Under reducing conditions zinc is bound to the reactive cysteines and the protein is inactive.</text>
</comment>
<protein>
    <recommendedName>
        <fullName evidence="6">33 kDa chaperonin</fullName>
    </recommendedName>
    <alternativeName>
        <fullName evidence="6">Heat shock protein 33 homolog</fullName>
        <shortName evidence="6">HSP33</shortName>
    </alternativeName>
</protein>
<dbReference type="Pfam" id="PF01430">
    <property type="entry name" value="HSP33"/>
    <property type="match status" value="1"/>
</dbReference>
<keyword evidence="1 6" id="KW-0963">Cytoplasm</keyword>
<keyword evidence="8" id="KW-1185">Reference proteome</keyword>
<accession>A0A928YX45</accession>
<dbReference type="PANTHER" id="PTHR30111:SF1">
    <property type="entry name" value="33 KDA CHAPERONIN"/>
    <property type="match status" value="1"/>
</dbReference>
<evidence type="ECO:0000256" key="5">
    <source>
        <dbReference type="ARBA" id="ARBA00023284"/>
    </source>
</evidence>
<dbReference type="HAMAP" id="MF_00117">
    <property type="entry name" value="HslO"/>
    <property type="match status" value="1"/>
</dbReference>
<dbReference type="Gene3D" id="3.90.1280.10">
    <property type="entry name" value="HSP33 redox switch-like"/>
    <property type="match status" value="1"/>
</dbReference>
<dbReference type="GO" id="GO:0042026">
    <property type="term" value="P:protein refolding"/>
    <property type="evidence" value="ECO:0007669"/>
    <property type="project" value="TreeGrafter"/>
</dbReference>
<evidence type="ECO:0000256" key="3">
    <source>
        <dbReference type="ARBA" id="ARBA00023157"/>
    </source>
</evidence>
<feature type="disulfide bond" description="Redox-active" evidence="6">
    <location>
        <begin position="275"/>
        <end position="278"/>
    </location>
</feature>
<keyword evidence="3 6" id="KW-1015">Disulfide bond</keyword>
<keyword evidence="4 6" id="KW-0143">Chaperone</keyword>
<dbReference type="SUPFAM" id="SSF64397">
    <property type="entry name" value="Hsp33 domain"/>
    <property type="match status" value="1"/>
</dbReference>
<keyword evidence="5 6" id="KW-0676">Redox-active center</keyword>
<dbReference type="RefSeq" id="WP_193911923.1">
    <property type="nucleotide sequence ID" value="NZ_PRDL01000001.1"/>
</dbReference>
<keyword evidence="2 6" id="KW-0862">Zinc</keyword>
<dbReference type="NCBIfam" id="NF001033">
    <property type="entry name" value="PRK00114.1"/>
    <property type="match status" value="1"/>
</dbReference>
<feature type="disulfide bond" description="Redox-active" evidence="6">
    <location>
        <begin position="242"/>
        <end position="244"/>
    </location>
</feature>
<dbReference type="Gene3D" id="3.55.30.10">
    <property type="entry name" value="Hsp33 domain"/>
    <property type="match status" value="1"/>
</dbReference>
<reference evidence="7" key="1">
    <citation type="submission" date="2018-07" db="EMBL/GenBank/DDBJ databases">
        <title>Genome assembly of strain Ka43.</title>
        <authorList>
            <person name="Kukolya J."/>
            <person name="Nagy I."/>
            <person name="Horvath B."/>
            <person name="Toth A."/>
        </authorList>
    </citation>
    <scope>NUCLEOTIDE SEQUENCE</scope>
    <source>
        <strain evidence="7">KB43</strain>
    </source>
</reference>
<dbReference type="InterPro" id="IPR016153">
    <property type="entry name" value="Heat_shock_Hsp33_N"/>
</dbReference>
<evidence type="ECO:0000313" key="7">
    <source>
        <dbReference type="EMBL" id="MBE8718948.1"/>
    </source>
</evidence>
<gene>
    <name evidence="6" type="primary">hslO</name>
    <name evidence="7" type="ORF">C4F51_17370</name>
</gene>
<dbReference type="EMBL" id="PRDL01000001">
    <property type="protein sequence ID" value="MBE8718948.1"/>
    <property type="molecule type" value="Genomic_DNA"/>
</dbReference>
<dbReference type="PIRSF" id="PIRSF005261">
    <property type="entry name" value="Heat_shock_Hsp33"/>
    <property type="match status" value="1"/>
</dbReference>
<dbReference type="GO" id="GO:0044183">
    <property type="term" value="F:protein folding chaperone"/>
    <property type="evidence" value="ECO:0007669"/>
    <property type="project" value="TreeGrafter"/>
</dbReference>
<proteinExistence type="inferred from homology"/>
<organism evidence="7 8">
    <name type="scientific">Cellvibrio polysaccharolyticus</name>
    <dbReference type="NCBI Taxonomy" id="2082724"/>
    <lineage>
        <taxon>Bacteria</taxon>
        <taxon>Pseudomonadati</taxon>
        <taxon>Pseudomonadota</taxon>
        <taxon>Gammaproteobacteria</taxon>
        <taxon>Cellvibrionales</taxon>
        <taxon>Cellvibrionaceae</taxon>
        <taxon>Cellvibrio</taxon>
    </lineage>
</organism>
<evidence type="ECO:0000256" key="4">
    <source>
        <dbReference type="ARBA" id="ARBA00023186"/>
    </source>
</evidence>
<evidence type="ECO:0000256" key="6">
    <source>
        <dbReference type="HAMAP-Rule" id="MF_00117"/>
    </source>
</evidence>
<dbReference type="SUPFAM" id="SSF118352">
    <property type="entry name" value="HSP33 redox switch-like"/>
    <property type="match status" value="1"/>
</dbReference>